<organism evidence="10 11">
    <name type="scientific">Devosia riboflavina</name>
    <dbReference type="NCBI Taxonomy" id="46914"/>
    <lineage>
        <taxon>Bacteria</taxon>
        <taxon>Pseudomonadati</taxon>
        <taxon>Pseudomonadota</taxon>
        <taxon>Alphaproteobacteria</taxon>
        <taxon>Hyphomicrobiales</taxon>
        <taxon>Devosiaceae</taxon>
        <taxon>Devosia</taxon>
    </lineage>
</organism>
<dbReference type="AlphaFoldDB" id="A0A087LZG3"/>
<evidence type="ECO:0000256" key="7">
    <source>
        <dbReference type="ARBA" id="ARBA00023139"/>
    </source>
</evidence>
<gene>
    <name evidence="10" type="ORF">JP75_18150</name>
</gene>
<keyword evidence="3" id="KW-1003">Cell membrane</keyword>
<name>A0A087LZG3_9HYPH</name>
<evidence type="ECO:0000256" key="6">
    <source>
        <dbReference type="ARBA" id="ARBA00023136"/>
    </source>
</evidence>
<dbReference type="PANTHER" id="PTHR43649">
    <property type="entry name" value="ARABINOSE-BINDING PROTEIN-RELATED"/>
    <property type="match status" value="1"/>
</dbReference>
<dbReference type="InterPro" id="IPR006059">
    <property type="entry name" value="SBP"/>
</dbReference>
<keyword evidence="5" id="KW-0574">Periplasm</keyword>
<keyword evidence="8" id="KW-0449">Lipoprotein</keyword>
<dbReference type="GO" id="GO:0042597">
    <property type="term" value="C:periplasmic space"/>
    <property type="evidence" value="ECO:0007669"/>
    <property type="project" value="UniProtKB-SubCell"/>
</dbReference>
<dbReference type="SUPFAM" id="SSF53850">
    <property type="entry name" value="Periplasmic binding protein-like II"/>
    <property type="match status" value="1"/>
</dbReference>
<evidence type="ECO:0000256" key="3">
    <source>
        <dbReference type="ARBA" id="ARBA00022475"/>
    </source>
</evidence>
<dbReference type="PANTHER" id="PTHR43649:SF33">
    <property type="entry name" value="POLYGALACTURONAN_RHAMNOGALACTURONAN-BINDING PROTEIN YTCQ"/>
    <property type="match status" value="1"/>
</dbReference>
<dbReference type="Gene3D" id="3.40.190.10">
    <property type="entry name" value="Periplasmic binding protein-like II"/>
    <property type="match status" value="2"/>
</dbReference>
<comment type="subcellular location">
    <subcellularLocation>
        <location evidence="1">Periplasm</location>
    </subcellularLocation>
</comment>
<proteinExistence type="inferred from homology"/>
<protein>
    <submittedName>
        <fullName evidence="10">ABC transporter substrate-binding protein</fullName>
    </submittedName>
</protein>
<dbReference type="Proteomes" id="UP000028981">
    <property type="component" value="Unassembled WGS sequence"/>
</dbReference>
<dbReference type="InterPro" id="IPR050490">
    <property type="entry name" value="Bact_solute-bd_prot1"/>
</dbReference>
<keyword evidence="7" id="KW-0564">Palmitate</keyword>
<dbReference type="OrthoDB" id="2509690at2"/>
<reference evidence="10 11" key="1">
    <citation type="submission" date="2014-08" db="EMBL/GenBank/DDBJ databases">
        <authorList>
            <person name="Hassan Y.I."/>
            <person name="Lepp D."/>
            <person name="Zhou T."/>
        </authorList>
    </citation>
    <scope>NUCLEOTIDE SEQUENCE [LARGE SCALE GENOMIC DNA]</scope>
    <source>
        <strain evidence="10 11">IFO13584</strain>
    </source>
</reference>
<dbReference type="STRING" id="46914.JP75_18150"/>
<dbReference type="Pfam" id="PF01547">
    <property type="entry name" value="SBP_bac_1"/>
    <property type="match status" value="1"/>
</dbReference>
<evidence type="ECO:0000256" key="1">
    <source>
        <dbReference type="ARBA" id="ARBA00004418"/>
    </source>
</evidence>
<evidence type="ECO:0000313" key="10">
    <source>
        <dbReference type="EMBL" id="KFL30016.1"/>
    </source>
</evidence>
<sequence>MTIAKLVRTVLLGGITAGLVTNAALAADITFWTWRQEDKAAYEQFFAAFTAENPDINVKFEALPDDTYPTMVSTGLAAGKAADVIHTHAYGWLDQFVRSGYLEPLDQAAVPSLANFTPDAIEALSFRENHQVYAVPFATMTLGLFINKDVFEKAGLTPPTTWEEFKTVSEALKAQGIIPLANGLGTSWFNEMFVSVFTGPFLGSDFGAELSTGATTYKDPRYAAALSKLLELRDYMPPNYAGVDYDTAGQLFLSGRAAMLAGGSFDIANYRKLNPAINMDFIAPPAASAGDASHASKFYDGGYAVNAASPNKEAAERLVNWMGTAEFGNMFSNTLGNISPINGVEITDPILHHVAELNQTAVPHLNVVYFRFGKPTGSEILQANITKMMAGDMTPEQVGVEMTNGIATWFAPFQGK</sequence>
<comment type="caution">
    <text evidence="10">The sequence shown here is derived from an EMBL/GenBank/DDBJ whole genome shotgun (WGS) entry which is preliminary data.</text>
</comment>
<keyword evidence="6" id="KW-0472">Membrane</keyword>
<evidence type="ECO:0000256" key="4">
    <source>
        <dbReference type="ARBA" id="ARBA00022729"/>
    </source>
</evidence>
<feature type="chain" id="PRO_5001825737" evidence="9">
    <location>
        <begin position="27"/>
        <end position="416"/>
    </location>
</feature>
<evidence type="ECO:0000256" key="8">
    <source>
        <dbReference type="ARBA" id="ARBA00023288"/>
    </source>
</evidence>
<keyword evidence="4 9" id="KW-0732">Signal</keyword>
<dbReference type="EMBL" id="JQGC01000017">
    <property type="protein sequence ID" value="KFL30016.1"/>
    <property type="molecule type" value="Genomic_DNA"/>
</dbReference>
<feature type="signal peptide" evidence="9">
    <location>
        <begin position="1"/>
        <end position="26"/>
    </location>
</feature>
<comment type="similarity">
    <text evidence="2">Belongs to the bacterial solute-binding protein 1 family.</text>
</comment>
<evidence type="ECO:0000256" key="9">
    <source>
        <dbReference type="SAM" id="SignalP"/>
    </source>
</evidence>
<evidence type="ECO:0000256" key="2">
    <source>
        <dbReference type="ARBA" id="ARBA00008520"/>
    </source>
</evidence>
<dbReference type="RefSeq" id="WP_035085542.1">
    <property type="nucleotide sequence ID" value="NZ_JQGC01000017.1"/>
</dbReference>
<accession>A0A087LZG3</accession>
<evidence type="ECO:0000313" key="11">
    <source>
        <dbReference type="Proteomes" id="UP000028981"/>
    </source>
</evidence>
<keyword evidence="11" id="KW-1185">Reference proteome</keyword>
<evidence type="ECO:0000256" key="5">
    <source>
        <dbReference type="ARBA" id="ARBA00022764"/>
    </source>
</evidence>